<evidence type="ECO:0000313" key="3">
    <source>
        <dbReference type="Proteomes" id="UP000000724"/>
    </source>
</evidence>
<evidence type="ECO:0000313" key="2">
    <source>
        <dbReference type="EMBL" id="CAP79784.1"/>
    </source>
</evidence>
<dbReference type="HOGENOM" id="CLU_1806838_0_0_1"/>
<evidence type="ECO:0000256" key="1">
    <source>
        <dbReference type="SAM" id="MobiDB-lite"/>
    </source>
</evidence>
<dbReference type="Proteomes" id="UP000000724">
    <property type="component" value="Contig Pc00c12"/>
</dbReference>
<feature type="region of interest" description="Disordered" evidence="1">
    <location>
        <begin position="72"/>
        <end position="120"/>
    </location>
</feature>
<dbReference type="OrthoDB" id="10394298at2759"/>
<name>B6GZ30_PENRW</name>
<keyword evidence="3" id="KW-1185">Reference proteome</keyword>
<proteinExistence type="predicted"/>
<dbReference type="AlphaFoldDB" id="B6GZ30"/>
<gene>
    <name evidence="2" type="ORF">Pc12g01570</name>
    <name evidence="2" type="ORF">PCH_Pc12g01570</name>
</gene>
<reference evidence="2 3" key="1">
    <citation type="journal article" date="2008" name="Nat. Biotechnol.">
        <title>Genome sequencing and analysis of the filamentous fungus Penicillium chrysogenum.</title>
        <authorList>
            <person name="van den Berg M.A."/>
            <person name="Albang R."/>
            <person name="Albermann K."/>
            <person name="Badger J.H."/>
            <person name="Daran J.-M."/>
            <person name="Driessen A.J.M."/>
            <person name="Garcia-Estrada C."/>
            <person name="Fedorova N.D."/>
            <person name="Harris D.M."/>
            <person name="Heijne W.H.M."/>
            <person name="Joardar V.S."/>
            <person name="Kiel J.A.K.W."/>
            <person name="Kovalchuk A."/>
            <person name="Martin J.F."/>
            <person name="Nierman W.C."/>
            <person name="Nijland J.G."/>
            <person name="Pronk J.T."/>
            <person name="Roubos J.A."/>
            <person name="van der Klei I.J."/>
            <person name="van Peij N.N.M.E."/>
            <person name="Veenhuis M."/>
            <person name="von Doehren H."/>
            <person name="Wagner C."/>
            <person name="Wortman J.R."/>
            <person name="Bovenberg R.A.L."/>
        </authorList>
    </citation>
    <scope>NUCLEOTIDE SEQUENCE [LARGE SCALE GENOMIC DNA]</scope>
    <source>
        <strain evidence="3">ATCC 28089 / DSM 1075 / NRRL 1951 / Wisconsin 54-1255</strain>
    </source>
</reference>
<accession>B6GZ30</accession>
<sequence>MEAGVLTWDASGDRGTPMRELREERGLKVCRRGMSAGLGIAKSLLIVWEQCVRGVVDVRGAWILSRWKLATEEKQPRSPFSRGTKQSKSDCGRVNNDAEEPLVSGRGAGDAESALQEPAPGSWASTPYILRTSMFVALEARRL</sequence>
<organism evidence="2 3">
    <name type="scientific">Penicillium rubens (strain ATCC 28089 / DSM 1075 / NRRL 1951 / Wisconsin 54-1255)</name>
    <name type="common">Penicillium chrysogenum</name>
    <dbReference type="NCBI Taxonomy" id="500485"/>
    <lineage>
        <taxon>Eukaryota</taxon>
        <taxon>Fungi</taxon>
        <taxon>Dikarya</taxon>
        <taxon>Ascomycota</taxon>
        <taxon>Pezizomycotina</taxon>
        <taxon>Eurotiomycetes</taxon>
        <taxon>Eurotiomycetidae</taxon>
        <taxon>Eurotiales</taxon>
        <taxon>Aspergillaceae</taxon>
        <taxon>Penicillium</taxon>
        <taxon>Penicillium chrysogenum species complex</taxon>
    </lineage>
</organism>
<dbReference type="EMBL" id="AM920427">
    <property type="protein sequence ID" value="CAP79784.1"/>
    <property type="molecule type" value="Genomic_DNA"/>
</dbReference>
<protein>
    <submittedName>
        <fullName evidence="2">Uncharacterized protein</fullName>
    </submittedName>
</protein>
<dbReference type="VEuPathDB" id="FungiDB:PCH_Pc12g01570"/>